<gene>
    <name evidence="1" type="ORF">LDAN0321_LOCUS12114</name>
</gene>
<reference evidence="1" key="1">
    <citation type="submission" date="2021-01" db="EMBL/GenBank/DDBJ databases">
        <authorList>
            <person name="Corre E."/>
            <person name="Pelletier E."/>
            <person name="Niang G."/>
            <person name="Scheremetjew M."/>
            <person name="Finn R."/>
            <person name="Kale V."/>
            <person name="Holt S."/>
            <person name="Cochrane G."/>
            <person name="Meng A."/>
            <person name="Brown T."/>
            <person name="Cohen L."/>
        </authorList>
    </citation>
    <scope>NUCLEOTIDE SEQUENCE</scope>
    <source>
        <strain evidence="1">B650</strain>
    </source>
</reference>
<dbReference type="EMBL" id="HBGY01019057">
    <property type="protein sequence ID" value="CAD9587002.1"/>
    <property type="molecule type" value="Transcribed_RNA"/>
</dbReference>
<protein>
    <submittedName>
        <fullName evidence="1">Uncharacterized protein</fullName>
    </submittedName>
</protein>
<sequence length="103" mass="12006">MYAGVQPSYHALERSYESEKPLAYPQQLYIECTPECSHSIMPLIDYKNVEELAYPRQRYIECTLECSHLIMPLRDRTKVKNHWLILNSDTSNARRSAAIQSCP</sequence>
<proteinExistence type="predicted"/>
<evidence type="ECO:0000313" key="1">
    <source>
        <dbReference type="EMBL" id="CAD9587002.1"/>
    </source>
</evidence>
<organism evidence="1">
    <name type="scientific">Leptocylindrus danicus</name>
    <dbReference type="NCBI Taxonomy" id="163516"/>
    <lineage>
        <taxon>Eukaryota</taxon>
        <taxon>Sar</taxon>
        <taxon>Stramenopiles</taxon>
        <taxon>Ochrophyta</taxon>
        <taxon>Bacillariophyta</taxon>
        <taxon>Coscinodiscophyceae</taxon>
        <taxon>Chaetocerotophycidae</taxon>
        <taxon>Leptocylindrales</taxon>
        <taxon>Leptocylindraceae</taxon>
        <taxon>Leptocylindrus</taxon>
    </lineage>
</organism>
<name>A0A7S2KVT6_9STRA</name>
<dbReference type="AlphaFoldDB" id="A0A7S2KVT6"/>
<accession>A0A7S2KVT6</accession>